<organism evidence="2">
    <name type="scientific">Equus asinus asinus</name>
    <dbReference type="NCBI Taxonomy" id="83772"/>
    <lineage>
        <taxon>Eukaryota</taxon>
        <taxon>Metazoa</taxon>
        <taxon>Chordata</taxon>
        <taxon>Craniata</taxon>
        <taxon>Vertebrata</taxon>
        <taxon>Euteleostomi</taxon>
        <taxon>Mammalia</taxon>
        <taxon>Eutheria</taxon>
        <taxon>Laurasiatheria</taxon>
        <taxon>Perissodactyla</taxon>
        <taxon>Equidae</taxon>
        <taxon>Equus</taxon>
    </lineage>
</organism>
<dbReference type="OMA" id="KIFHHIR"/>
<keyword evidence="1" id="KW-1133">Transmembrane helix</keyword>
<protein>
    <submittedName>
        <fullName evidence="2">Uncharacterized protein</fullName>
    </submittedName>
</protein>
<evidence type="ECO:0000256" key="1">
    <source>
        <dbReference type="SAM" id="Phobius"/>
    </source>
</evidence>
<proteinExistence type="predicted"/>
<reference evidence="2" key="1">
    <citation type="submission" date="2023-03" db="UniProtKB">
        <authorList>
            <consortium name="Ensembl"/>
        </authorList>
    </citation>
    <scope>IDENTIFICATION</scope>
</reference>
<sequence length="54" mass="6265">VSKKNSQKQRNVSILSCFIGVHDILVLSQLVSSAFYLGYILDFYMLKLIHHIRK</sequence>
<feature type="transmembrane region" description="Helical" evidence="1">
    <location>
        <begin position="12"/>
        <end position="37"/>
    </location>
</feature>
<keyword evidence="1" id="KW-0472">Membrane</keyword>
<evidence type="ECO:0000313" key="2">
    <source>
        <dbReference type="Ensembl" id="ENSEASP00005022840.1"/>
    </source>
</evidence>
<name>A0A8C4PQN2_EQUAS</name>
<dbReference type="Ensembl" id="ENSEAST00005024783.1">
    <property type="protein sequence ID" value="ENSEASP00005022840.1"/>
    <property type="gene ID" value="ENSEASG00005015573.1"/>
</dbReference>
<dbReference type="AlphaFoldDB" id="A0A8C4PQN2"/>
<accession>A0A8C4PQN2</accession>
<keyword evidence="1" id="KW-0812">Transmembrane</keyword>